<comment type="caution">
    <text evidence="1">The sequence shown here is derived from an EMBL/GenBank/DDBJ whole genome shotgun (WGS) entry which is preliminary data.</text>
</comment>
<keyword evidence="2" id="KW-1185">Reference proteome</keyword>
<dbReference type="AlphaFoldDB" id="A0A3M8ATE0"/>
<evidence type="ECO:0000313" key="1">
    <source>
        <dbReference type="EMBL" id="RNB54441.1"/>
    </source>
</evidence>
<accession>A0A3M8ATE0</accession>
<dbReference type="RefSeq" id="WP_122905955.1">
    <property type="nucleotide sequence ID" value="NZ_RHHS01000040.1"/>
</dbReference>
<organism evidence="1 2">
    <name type="scientific">Brevibacillus gelatini</name>
    <dbReference type="NCBI Taxonomy" id="1655277"/>
    <lineage>
        <taxon>Bacteria</taxon>
        <taxon>Bacillati</taxon>
        <taxon>Bacillota</taxon>
        <taxon>Bacilli</taxon>
        <taxon>Bacillales</taxon>
        <taxon>Paenibacillaceae</taxon>
        <taxon>Brevibacillus</taxon>
    </lineage>
</organism>
<dbReference type="SUPFAM" id="SSF51735">
    <property type="entry name" value="NAD(P)-binding Rossmann-fold domains"/>
    <property type="match status" value="1"/>
</dbReference>
<dbReference type="Gene3D" id="3.40.50.720">
    <property type="entry name" value="NAD(P)-binding Rossmann-like Domain"/>
    <property type="match status" value="1"/>
</dbReference>
<dbReference type="NCBIfam" id="NF006168">
    <property type="entry name" value="PRK08309.1"/>
    <property type="match status" value="1"/>
</dbReference>
<sequence length="183" mass="20323">MAREALVIGASGMLAEVSRWLANEGWQVTIVGRNRQKLEQVRDGAMNPDSVHLLALDYGQTESLRTAMAELVASRGAVELVVAWIHQTAPDALATVLAELSRPNQPFRLYHVCGSSAWKNPPVVHVPKTCTYHRVILGFVCEGEEARWLTNREIADGVIRAIRQEAAQAIIGQVEPWEMRPTY</sequence>
<evidence type="ECO:0000313" key="2">
    <source>
        <dbReference type="Proteomes" id="UP000268829"/>
    </source>
</evidence>
<dbReference type="EMBL" id="RHHS01000040">
    <property type="protein sequence ID" value="RNB54441.1"/>
    <property type="molecule type" value="Genomic_DNA"/>
</dbReference>
<dbReference type="Proteomes" id="UP000268829">
    <property type="component" value="Unassembled WGS sequence"/>
</dbReference>
<reference evidence="1 2" key="1">
    <citation type="submission" date="2018-10" db="EMBL/GenBank/DDBJ databases">
        <title>Phylogenomics of Brevibacillus.</title>
        <authorList>
            <person name="Dunlap C."/>
        </authorList>
    </citation>
    <scope>NUCLEOTIDE SEQUENCE [LARGE SCALE GENOMIC DNA]</scope>
    <source>
        <strain evidence="1 2">DSM 100115</strain>
    </source>
</reference>
<protein>
    <submittedName>
        <fullName evidence="1">SDR family NAD(P)-dependent oxidoreductase</fullName>
    </submittedName>
</protein>
<name>A0A3M8ATE0_9BACL</name>
<dbReference type="OrthoDB" id="7922774at2"/>
<gene>
    <name evidence="1" type="ORF">EDM57_17400</name>
</gene>
<dbReference type="InterPro" id="IPR036291">
    <property type="entry name" value="NAD(P)-bd_dom_sf"/>
</dbReference>
<proteinExistence type="predicted"/>